<evidence type="ECO:0000313" key="2">
    <source>
        <dbReference type="EMBL" id="KFA91274.1"/>
    </source>
</evidence>
<dbReference type="Pfam" id="PF07791">
    <property type="entry name" value="Imm11"/>
    <property type="match status" value="1"/>
</dbReference>
<reference evidence="2 3" key="1">
    <citation type="submission" date="2014-07" db="EMBL/GenBank/DDBJ databases">
        <title>Draft Genome Sequence of Gephyronic Acid Producer, Cystobacter violaceus Strain Cb vi76.</title>
        <authorList>
            <person name="Stevens D.C."/>
            <person name="Young J."/>
            <person name="Carmichael R."/>
            <person name="Tan J."/>
            <person name="Taylor R.E."/>
        </authorList>
    </citation>
    <scope>NUCLEOTIDE SEQUENCE [LARGE SCALE GENOMIC DNA]</scope>
    <source>
        <strain evidence="2 3">Cb vi76</strain>
    </source>
</reference>
<sequence>MARFFDLMDDRRPQPRWHLGCPVDEQGQEIDPWQFKDGKWLELGCVPRFPLDIPGFPLDYCWAAFSIPVLHGRVVRLFERLRVKDVQFIPAHVEGHDAPYFILNALRIIRCIDDARSEEVRYWEPENGQPEKVGEYRVVAGMRIDPTKVGDAHIFRPWGWTVALIVSEELKQAMEAEGITGTRFVVV</sequence>
<evidence type="ECO:0000313" key="3">
    <source>
        <dbReference type="Proteomes" id="UP000028547"/>
    </source>
</evidence>
<proteinExistence type="predicted"/>
<organism evidence="2 3">
    <name type="scientific">Archangium violaceum Cb vi76</name>
    <dbReference type="NCBI Taxonomy" id="1406225"/>
    <lineage>
        <taxon>Bacteria</taxon>
        <taxon>Pseudomonadati</taxon>
        <taxon>Myxococcota</taxon>
        <taxon>Myxococcia</taxon>
        <taxon>Myxococcales</taxon>
        <taxon>Cystobacterineae</taxon>
        <taxon>Archangiaceae</taxon>
        <taxon>Archangium</taxon>
    </lineage>
</organism>
<protein>
    <recommendedName>
        <fullName evidence="1">Immunity MXAN-0049 protein domain-containing protein</fullName>
    </recommendedName>
</protein>
<accession>A0A084SS39</accession>
<comment type="caution">
    <text evidence="2">The sequence shown here is derived from an EMBL/GenBank/DDBJ whole genome shotgun (WGS) entry which is preliminary data.</text>
</comment>
<evidence type="ECO:0000259" key="1">
    <source>
        <dbReference type="Pfam" id="PF07791"/>
    </source>
</evidence>
<dbReference type="AlphaFoldDB" id="A0A084SS39"/>
<dbReference type="EMBL" id="JPMI01000154">
    <property type="protein sequence ID" value="KFA91274.1"/>
    <property type="molecule type" value="Genomic_DNA"/>
</dbReference>
<feature type="domain" description="Immunity MXAN-0049 protein" evidence="1">
    <location>
        <begin position="60"/>
        <end position="185"/>
    </location>
</feature>
<dbReference type="InterPro" id="IPR012433">
    <property type="entry name" value="Imm11"/>
</dbReference>
<gene>
    <name evidence="2" type="ORF">Q664_23305</name>
</gene>
<dbReference type="Proteomes" id="UP000028547">
    <property type="component" value="Unassembled WGS sequence"/>
</dbReference>
<dbReference type="RefSeq" id="WP_043399278.1">
    <property type="nucleotide sequence ID" value="NZ_JPMI01000154.1"/>
</dbReference>
<name>A0A084SS39_9BACT</name>